<dbReference type="RefSeq" id="WP_004274800.1">
    <property type="nucleotide sequence ID" value="NZ_JANKIR010000005.1"/>
</dbReference>
<accession>A0A381EIM9</accession>
<evidence type="ECO:0000313" key="1">
    <source>
        <dbReference type="EMBL" id="SUX26878.1"/>
    </source>
</evidence>
<evidence type="ECO:0000313" key="2">
    <source>
        <dbReference type="Proteomes" id="UP000254161"/>
    </source>
</evidence>
<dbReference type="EMBL" id="UFUZ01000001">
    <property type="protein sequence ID" value="SUX26878.1"/>
    <property type="molecule type" value="Genomic_DNA"/>
</dbReference>
<proteinExistence type="predicted"/>
<dbReference type="AlphaFoldDB" id="A0A381EIM9"/>
<organism evidence="1 2">
    <name type="scientific">Campylobacter upsaliensis</name>
    <dbReference type="NCBI Taxonomy" id="28080"/>
    <lineage>
        <taxon>Bacteria</taxon>
        <taxon>Pseudomonadati</taxon>
        <taxon>Campylobacterota</taxon>
        <taxon>Epsilonproteobacteria</taxon>
        <taxon>Campylobacterales</taxon>
        <taxon>Campylobacteraceae</taxon>
        <taxon>Campylobacter</taxon>
    </lineage>
</organism>
<sequence length="131" mass="15102">MKLTNNAHYLQNDFAGKNVRAKSYLDTALDKAEKELSKEDYIDLVGFTWASQSILNFRKNKSVFIKEYNDKLDNSSTFRQHEALGEMIEVLKSNAIQKGYFMGQAESEAHFQARKNQAIDYLSKLLQDIKV</sequence>
<dbReference type="GeneID" id="52037220"/>
<protein>
    <submittedName>
        <fullName evidence="1">Uncharacterized protein</fullName>
    </submittedName>
</protein>
<reference evidence="1 2" key="1">
    <citation type="submission" date="2018-06" db="EMBL/GenBank/DDBJ databases">
        <authorList>
            <consortium name="Pathogen Informatics"/>
            <person name="Doyle S."/>
        </authorList>
    </citation>
    <scope>NUCLEOTIDE SEQUENCE [LARGE SCALE GENOMIC DNA]</scope>
    <source>
        <strain evidence="1 2">NCTC12264</strain>
    </source>
</reference>
<gene>
    <name evidence="1" type="ORF">NCTC12264_01113</name>
</gene>
<name>A0A381EIM9_CAMUP</name>
<dbReference type="Proteomes" id="UP000254161">
    <property type="component" value="Unassembled WGS sequence"/>
</dbReference>